<feature type="compositionally biased region" description="Low complexity" evidence="1">
    <location>
        <begin position="76"/>
        <end position="85"/>
    </location>
</feature>
<dbReference type="AlphaFoldDB" id="A0A7R7VGU5"/>
<dbReference type="Pfam" id="PF22980">
    <property type="entry name" value="Myb_DNA-bind_8"/>
    <property type="match status" value="1"/>
</dbReference>
<organism evidence="3 4">
    <name type="scientific">Aspergillus chevalieri</name>
    <name type="common">Eurotium chevalieri</name>
    <dbReference type="NCBI Taxonomy" id="182096"/>
    <lineage>
        <taxon>Eukaryota</taxon>
        <taxon>Fungi</taxon>
        <taxon>Dikarya</taxon>
        <taxon>Ascomycota</taxon>
        <taxon>Pezizomycotina</taxon>
        <taxon>Eurotiomycetes</taxon>
        <taxon>Eurotiomycetidae</taxon>
        <taxon>Eurotiales</taxon>
        <taxon>Aspergillaceae</taxon>
        <taxon>Aspergillus</taxon>
        <taxon>Aspergillus subgen. Aspergillus</taxon>
    </lineage>
</organism>
<dbReference type="InterPro" id="IPR054505">
    <property type="entry name" value="Myb_DNA-bind_8"/>
</dbReference>
<dbReference type="KEGG" id="ache:ACHE_11848A"/>
<reference evidence="3" key="2">
    <citation type="submission" date="2021-02" db="EMBL/GenBank/DDBJ databases">
        <title>Aspergillus chevalieri M1 genome sequence.</title>
        <authorList>
            <person name="Kadooka C."/>
            <person name="Mori K."/>
            <person name="Futagami T."/>
        </authorList>
    </citation>
    <scope>NUCLEOTIDE SEQUENCE</scope>
    <source>
        <strain evidence="3">M1</strain>
    </source>
</reference>
<feature type="domain" description="Myb-like DNA-binding" evidence="2">
    <location>
        <begin position="13"/>
        <end position="60"/>
    </location>
</feature>
<gene>
    <name evidence="3" type="ORF">ACHE_11848A</name>
</gene>
<dbReference type="EMBL" id="AP024416">
    <property type="protein sequence ID" value="BCR84446.1"/>
    <property type="molecule type" value="Genomic_DNA"/>
</dbReference>
<feature type="region of interest" description="Disordered" evidence="1">
    <location>
        <begin position="58"/>
        <end position="104"/>
    </location>
</feature>
<sequence>MSVRRSKAMPTDGPTAKFLYTIIKQLDLKSIDWNLVASQLEISNGHAARMRFSRFKQQMEGITSTPRASKPKKTTKTSSNKGVSKPGLEIGVVSPPPAPPVKQEMETGTETAYDPGQSPYIKTEAEPYLQRIPTLEDASVPSMLYTRPLQAFRPQQQFYSSASQYPSYAYSPYSTYTPYSPMTVAPTDLSMSTKISPFSSPISIGFEMPSSASSVWTVKDEGEDGESNEPVKLEGGQEK</sequence>
<evidence type="ECO:0000256" key="1">
    <source>
        <dbReference type="SAM" id="MobiDB-lite"/>
    </source>
</evidence>
<dbReference type="GeneID" id="66978805"/>
<keyword evidence="4" id="KW-1185">Reference proteome</keyword>
<evidence type="ECO:0000313" key="4">
    <source>
        <dbReference type="Proteomes" id="UP000637239"/>
    </source>
</evidence>
<name>A0A7R7VGU5_ASPCH</name>
<feature type="compositionally biased region" description="Basic and acidic residues" evidence="1">
    <location>
        <begin position="229"/>
        <end position="239"/>
    </location>
</feature>
<dbReference type="Proteomes" id="UP000637239">
    <property type="component" value="Chromosome 1"/>
</dbReference>
<feature type="region of interest" description="Disordered" evidence="1">
    <location>
        <begin position="213"/>
        <end position="239"/>
    </location>
</feature>
<evidence type="ECO:0000313" key="3">
    <source>
        <dbReference type="EMBL" id="BCR84446.1"/>
    </source>
</evidence>
<dbReference type="RefSeq" id="XP_043132968.1">
    <property type="nucleotide sequence ID" value="XM_043276462.1"/>
</dbReference>
<reference evidence="3" key="1">
    <citation type="submission" date="2021-01" db="EMBL/GenBank/DDBJ databases">
        <authorList>
            <consortium name="Aspergillus chevalieri M1 genome sequencing consortium"/>
            <person name="Kazuki M."/>
            <person name="Futagami T."/>
        </authorList>
    </citation>
    <scope>NUCLEOTIDE SEQUENCE</scope>
    <source>
        <strain evidence="3">M1</strain>
    </source>
</reference>
<evidence type="ECO:0000259" key="2">
    <source>
        <dbReference type="Pfam" id="PF22980"/>
    </source>
</evidence>
<protein>
    <recommendedName>
        <fullName evidence="2">Myb-like DNA-binding domain-containing protein</fullName>
    </recommendedName>
</protein>
<accession>A0A7R7VGU5</accession>
<proteinExistence type="predicted"/>